<accession>A0A8R1UGK5</accession>
<sequence>MSQQRPPNMFNTTTINSTGNVIQLLREFLRKNSSVLGSINSDCYNTLMTSMRMMLEETIPHINNLMSEYYGEKLELETRDETQDKIWQIVTAGVNVDELVLIIAALHGTKMGKTLDDVYISQAKIHASSRIAEVRHSYTGDSINSPELWKTATMKQLGMYEKGSDFEITRKSPTIFEQRKSIRSRHARSEDVNLPPIYPKGRSLSEGLLFMRTKYVPKDPNSTTQSKV</sequence>
<gene>
    <name evidence="1" type="primary">WBGene00113073</name>
</gene>
<proteinExistence type="predicted"/>
<keyword evidence="2" id="KW-1185">Reference proteome</keyword>
<protein>
    <submittedName>
        <fullName evidence="1">Uncharacterized protein</fullName>
    </submittedName>
</protein>
<dbReference type="AlphaFoldDB" id="A0A2A6B2E1"/>
<evidence type="ECO:0000313" key="2">
    <source>
        <dbReference type="Proteomes" id="UP000005239"/>
    </source>
</evidence>
<dbReference type="Proteomes" id="UP000005239">
    <property type="component" value="Unassembled WGS sequence"/>
</dbReference>
<accession>A0A2A6B2E1</accession>
<reference evidence="1" key="2">
    <citation type="submission" date="2022-06" db="UniProtKB">
        <authorList>
            <consortium name="EnsemblMetazoa"/>
        </authorList>
    </citation>
    <scope>IDENTIFICATION</scope>
    <source>
        <strain evidence="1">PS312</strain>
    </source>
</reference>
<name>A0A2A6B2E1_PRIPA</name>
<reference evidence="2" key="1">
    <citation type="journal article" date="2008" name="Nat. Genet.">
        <title>The Pristionchus pacificus genome provides a unique perspective on nematode lifestyle and parasitism.</title>
        <authorList>
            <person name="Dieterich C."/>
            <person name="Clifton S.W."/>
            <person name="Schuster L.N."/>
            <person name="Chinwalla A."/>
            <person name="Delehaunty K."/>
            <person name="Dinkelacker I."/>
            <person name="Fulton L."/>
            <person name="Fulton R."/>
            <person name="Godfrey J."/>
            <person name="Minx P."/>
            <person name="Mitreva M."/>
            <person name="Roeseler W."/>
            <person name="Tian H."/>
            <person name="Witte H."/>
            <person name="Yang S.P."/>
            <person name="Wilson R.K."/>
            <person name="Sommer R.J."/>
        </authorList>
    </citation>
    <scope>NUCLEOTIDE SEQUENCE [LARGE SCALE GENOMIC DNA]</scope>
    <source>
        <strain evidence="2">PS312</strain>
    </source>
</reference>
<evidence type="ECO:0000313" key="1">
    <source>
        <dbReference type="EnsemblMetazoa" id="PPA23519.1"/>
    </source>
</evidence>
<dbReference type="EnsemblMetazoa" id="PPA23519.1">
    <property type="protein sequence ID" value="PPA23519.1"/>
    <property type="gene ID" value="WBGene00113073"/>
</dbReference>
<organism evidence="1 2">
    <name type="scientific">Pristionchus pacificus</name>
    <name type="common">Parasitic nematode worm</name>
    <dbReference type="NCBI Taxonomy" id="54126"/>
    <lineage>
        <taxon>Eukaryota</taxon>
        <taxon>Metazoa</taxon>
        <taxon>Ecdysozoa</taxon>
        <taxon>Nematoda</taxon>
        <taxon>Chromadorea</taxon>
        <taxon>Rhabditida</taxon>
        <taxon>Rhabditina</taxon>
        <taxon>Diplogasteromorpha</taxon>
        <taxon>Diplogasteroidea</taxon>
        <taxon>Neodiplogasteridae</taxon>
        <taxon>Pristionchus</taxon>
    </lineage>
</organism>